<evidence type="ECO:0000313" key="4">
    <source>
        <dbReference type="Proteomes" id="UP001576762"/>
    </source>
</evidence>
<dbReference type="EMBL" id="JBHFLD010000004">
    <property type="protein sequence ID" value="MFB2714720.1"/>
    <property type="molecule type" value="Genomic_DNA"/>
</dbReference>
<dbReference type="RefSeq" id="WP_374813036.1">
    <property type="nucleotide sequence ID" value="NZ_JBHFLD010000004.1"/>
</dbReference>
<dbReference type="Proteomes" id="UP001576762">
    <property type="component" value="Unassembled WGS sequence"/>
</dbReference>
<comment type="caution">
    <text evidence="3">The sequence shown here is derived from an EMBL/GenBank/DDBJ whole genome shotgun (WGS) entry which is preliminary data.</text>
</comment>
<organism evidence="3 4">
    <name type="scientific">Marinobacter shengliensis</name>
    <dbReference type="NCBI Taxonomy" id="1389223"/>
    <lineage>
        <taxon>Bacteria</taxon>
        <taxon>Pseudomonadati</taxon>
        <taxon>Pseudomonadota</taxon>
        <taxon>Gammaproteobacteria</taxon>
        <taxon>Pseudomonadales</taxon>
        <taxon>Marinobacteraceae</taxon>
        <taxon>Marinobacter</taxon>
    </lineage>
</organism>
<keyword evidence="3" id="KW-0540">Nuclease</keyword>
<proteinExistence type="predicted"/>
<feature type="domain" description="TnsA endonuclease N-terminal" evidence="2">
    <location>
        <begin position="6"/>
        <end position="91"/>
    </location>
</feature>
<dbReference type="GO" id="GO:0004519">
    <property type="term" value="F:endonuclease activity"/>
    <property type="evidence" value="ECO:0007669"/>
    <property type="project" value="UniProtKB-KW"/>
</dbReference>
<evidence type="ECO:0000259" key="1">
    <source>
        <dbReference type="Pfam" id="PF08721"/>
    </source>
</evidence>
<protein>
    <submittedName>
        <fullName evidence="3">Heteromeric transposase endonuclease subunit TnsA</fullName>
    </submittedName>
</protein>
<dbReference type="Pfam" id="PF08721">
    <property type="entry name" value="Tn7_Tnp_TnsA_C"/>
    <property type="match status" value="1"/>
</dbReference>
<keyword evidence="3" id="KW-0255">Endonuclease</keyword>
<sequence>MEFCTTVLDVIPQPVTIPFTLPTGRSYRYTPDFLVYYRLGDQSYDDYPKPALVEVKPEKEWRANWRKWLPKWKAAWRFAQQQGWSFHIVDESRIRGVALDNIRMLSRYERMDFPCEESRLILETVQQMGCTTIDYLLARYFMGVYRSEGITHIRHLLATRQLDCDITRPLDELTEMWVPNHE</sequence>
<evidence type="ECO:0000313" key="3">
    <source>
        <dbReference type="EMBL" id="MFB2714720.1"/>
    </source>
</evidence>
<dbReference type="InterPro" id="IPR014832">
    <property type="entry name" value="TnsA_C"/>
</dbReference>
<dbReference type="InterPro" id="IPR014833">
    <property type="entry name" value="TnsA_N"/>
</dbReference>
<name>A0ABV4W3G8_9GAMM</name>
<feature type="domain" description="TnsA endonuclease C-terminal" evidence="1">
    <location>
        <begin position="94"/>
        <end position="166"/>
    </location>
</feature>
<evidence type="ECO:0000259" key="2">
    <source>
        <dbReference type="Pfam" id="PF08722"/>
    </source>
</evidence>
<gene>
    <name evidence="3" type="ORF">ACE05E_04415</name>
</gene>
<accession>A0ABV4W3G8</accession>
<reference evidence="3 4" key="1">
    <citation type="submission" date="2024-09" db="EMBL/GenBank/DDBJ databases">
        <title>Draft genome sequences of 6 high pH adapted Marinobacter shengliensis sp. isolated from Mariana forearc serpentinite mud volcanoes.</title>
        <authorList>
            <person name="Elkassas S."/>
            <person name="Serres M."/>
            <person name="Michael N."/>
            <person name="Amina P."/>
            <person name="Teodora Z."/>
            <person name="Julie H."/>
        </authorList>
    </citation>
    <scope>NUCLEOTIDE SEQUENCE [LARGE SCALE GENOMIC DNA]</scope>
    <source>
        <strain evidence="3 4">EB4</strain>
    </source>
</reference>
<dbReference type="Pfam" id="PF08722">
    <property type="entry name" value="Tn7_TnsA-like_N"/>
    <property type="match status" value="1"/>
</dbReference>
<keyword evidence="3" id="KW-0378">Hydrolase</keyword>
<keyword evidence="4" id="KW-1185">Reference proteome</keyword>